<organism evidence="3 4">
    <name type="scientific">Mycena pura</name>
    <dbReference type="NCBI Taxonomy" id="153505"/>
    <lineage>
        <taxon>Eukaryota</taxon>
        <taxon>Fungi</taxon>
        <taxon>Dikarya</taxon>
        <taxon>Basidiomycota</taxon>
        <taxon>Agaricomycotina</taxon>
        <taxon>Agaricomycetes</taxon>
        <taxon>Agaricomycetidae</taxon>
        <taxon>Agaricales</taxon>
        <taxon>Marasmiineae</taxon>
        <taxon>Mycenaceae</taxon>
        <taxon>Mycena</taxon>
    </lineage>
</organism>
<evidence type="ECO:0000256" key="1">
    <source>
        <dbReference type="SAM" id="MobiDB-lite"/>
    </source>
</evidence>
<protein>
    <recommendedName>
        <fullName evidence="2">DUF6699 domain-containing protein</fullName>
    </recommendedName>
</protein>
<evidence type="ECO:0000313" key="3">
    <source>
        <dbReference type="EMBL" id="KAJ7197909.1"/>
    </source>
</evidence>
<sequence>MSFVPKRKEASQDSSGDCESNSSHSDSDSSSSLQILELSPDLGSAQPLCIPPQRPHPKPLRPALKQSTSWNSTSTRTSTHELHVSFVIPTRSEPDCTLLAMHPLFAYTHLDHAPISCDIAYAPSARTILDRATREPIPASVLDEPATEPPLYTQLILRSSLFPWDVVVRPHAAAAPAPASPRSRCPRRRRKITNLDVLYALQDTLSARVTQDEWAGLGARARRRISHAYETRCIARGGGWDAGVRRIDWLEGRTRLVGIELLPPQKDCAVAPATLVFKKPA</sequence>
<evidence type="ECO:0000313" key="4">
    <source>
        <dbReference type="Proteomes" id="UP001219525"/>
    </source>
</evidence>
<gene>
    <name evidence="3" type="ORF">GGX14DRAFT_184600</name>
</gene>
<feature type="region of interest" description="Disordered" evidence="1">
    <location>
        <begin position="1"/>
        <end position="76"/>
    </location>
</feature>
<keyword evidence="4" id="KW-1185">Reference proteome</keyword>
<dbReference type="Pfam" id="PF20415">
    <property type="entry name" value="DUF6699"/>
    <property type="match status" value="1"/>
</dbReference>
<dbReference type="Proteomes" id="UP001219525">
    <property type="component" value="Unassembled WGS sequence"/>
</dbReference>
<dbReference type="InterPro" id="IPR046522">
    <property type="entry name" value="DUF6699"/>
</dbReference>
<feature type="compositionally biased region" description="Basic and acidic residues" evidence="1">
    <location>
        <begin position="1"/>
        <end position="11"/>
    </location>
</feature>
<reference evidence="3" key="1">
    <citation type="submission" date="2023-03" db="EMBL/GenBank/DDBJ databases">
        <title>Massive genome expansion in bonnet fungi (Mycena s.s.) driven by repeated elements and novel gene families across ecological guilds.</title>
        <authorList>
            <consortium name="Lawrence Berkeley National Laboratory"/>
            <person name="Harder C.B."/>
            <person name="Miyauchi S."/>
            <person name="Viragh M."/>
            <person name="Kuo A."/>
            <person name="Thoen E."/>
            <person name="Andreopoulos B."/>
            <person name="Lu D."/>
            <person name="Skrede I."/>
            <person name="Drula E."/>
            <person name="Henrissat B."/>
            <person name="Morin E."/>
            <person name="Kohler A."/>
            <person name="Barry K."/>
            <person name="LaButti K."/>
            <person name="Morin E."/>
            <person name="Salamov A."/>
            <person name="Lipzen A."/>
            <person name="Mereny Z."/>
            <person name="Hegedus B."/>
            <person name="Baldrian P."/>
            <person name="Stursova M."/>
            <person name="Weitz H."/>
            <person name="Taylor A."/>
            <person name="Grigoriev I.V."/>
            <person name="Nagy L.G."/>
            <person name="Martin F."/>
            <person name="Kauserud H."/>
        </authorList>
    </citation>
    <scope>NUCLEOTIDE SEQUENCE</scope>
    <source>
        <strain evidence="3">9144</strain>
    </source>
</reference>
<feature type="compositionally biased region" description="Low complexity" evidence="1">
    <location>
        <begin position="12"/>
        <end position="32"/>
    </location>
</feature>
<dbReference type="EMBL" id="JARJCW010000075">
    <property type="protein sequence ID" value="KAJ7197909.1"/>
    <property type="molecule type" value="Genomic_DNA"/>
</dbReference>
<feature type="domain" description="DUF6699" evidence="2">
    <location>
        <begin position="116"/>
        <end position="260"/>
    </location>
</feature>
<proteinExistence type="predicted"/>
<dbReference type="AlphaFoldDB" id="A0AAD6V0W8"/>
<accession>A0AAD6V0W8</accession>
<evidence type="ECO:0000259" key="2">
    <source>
        <dbReference type="Pfam" id="PF20415"/>
    </source>
</evidence>
<name>A0AAD6V0W8_9AGAR</name>
<feature type="compositionally biased region" description="Low complexity" evidence="1">
    <location>
        <begin position="67"/>
        <end position="76"/>
    </location>
</feature>
<comment type="caution">
    <text evidence="3">The sequence shown here is derived from an EMBL/GenBank/DDBJ whole genome shotgun (WGS) entry which is preliminary data.</text>
</comment>